<evidence type="ECO:0000313" key="2">
    <source>
        <dbReference type="Proteomes" id="UP000094723"/>
    </source>
</evidence>
<proteinExistence type="predicted"/>
<protein>
    <submittedName>
        <fullName evidence="1">Uncharacterized protein</fullName>
    </submittedName>
</protein>
<reference evidence="1 2" key="1">
    <citation type="submission" date="2016-09" db="EMBL/GenBank/DDBJ databases">
        <title>Complete Genome Sequence of Lactobacillus salivarius Jin.</title>
        <authorList>
            <person name="Jin N."/>
            <person name="Li C."/>
            <person name="Wang M."/>
            <person name="Ren D."/>
            <person name="Di Y."/>
            <person name="Pan R."/>
            <person name="Du S."/>
            <person name="Lu H."/>
            <person name="Li X."/>
            <person name="Tian M."/>
        </authorList>
    </citation>
    <scope>NUCLEOTIDE SEQUENCE [LARGE SCALE GENOMIC DNA]</scope>
    <source>
        <strain evidence="1 2">CICC 23174</strain>
    </source>
</reference>
<gene>
    <name evidence="1" type="ORF">BHF65_07130</name>
</gene>
<dbReference type="EMBL" id="CP017107">
    <property type="protein sequence ID" value="AOO73997.1"/>
    <property type="molecule type" value="Genomic_DNA"/>
</dbReference>
<name>A0A1D7TSR6_9LACO</name>
<dbReference type="RefSeq" id="WP_069469347.1">
    <property type="nucleotide sequence ID" value="NZ_CP017107.1"/>
</dbReference>
<evidence type="ECO:0000313" key="1">
    <source>
        <dbReference type="EMBL" id="AOO73997.1"/>
    </source>
</evidence>
<dbReference type="Proteomes" id="UP000094723">
    <property type="component" value="Chromosome"/>
</dbReference>
<sequence length="77" mass="8736">MKINFKDEKTEDIYKVGNVIKDECNILYLITTNSDGGYSVIDLSNNQVFGTYKTLEDLIMNIGDEGDKLINVEINEI</sequence>
<accession>A0A1D7TSR6</accession>
<dbReference type="AlphaFoldDB" id="A0A1D7TSR6"/>
<organism evidence="1 2">
    <name type="scientific">Ligilactobacillus salivarius</name>
    <dbReference type="NCBI Taxonomy" id="1624"/>
    <lineage>
        <taxon>Bacteria</taxon>
        <taxon>Bacillati</taxon>
        <taxon>Bacillota</taxon>
        <taxon>Bacilli</taxon>
        <taxon>Lactobacillales</taxon>
        <taxon>Lactobacillaceae</taxon>
        <taxon>Ligilactobacillus</taxon>
    </lineage>
</organism>